<accession>A0ABU2KFG9</accession>
<protein>
    <submittedName>
        <fullName evidence="2">Uncharacterized protein</fullName>
    </submittedName>
</protein>
<keyword evidence="1" id="KW-0812">Transmembrane</keyword>
<comment type="caution">
    <text evidence="2">The sequence shown here is derived from an EMBL/GenBank/DDBJ whole genome shotgun (WGS) entry which is preliminary data.</text>
</comment>
<evidence type="ECO:0000313" key="3">
    <source>
        <dbReference type="Proteomes" id="UP001182991"/>
    </source>
</evidence>
<feature type="transmembrane region" description="Helical" evidence="1">
    <location>
        <begin position="118"/>
        <end position="138"/>
    </location>
</feature>
<feature type="transmembrane region" description="Helical" evidence="1">
    <location>
        <begin position="153"/>
        <end position="174"/>
    </location>
</feature>
<name>A0ABU2KFG9_9FLAO</name>
<dbReference type="RefSeq" id="WP_311400425.1">
    <property type="nucleotide sequence ID" value="NZ_JAVRBG010000002.1"/>
</dbReference>
<evidence type="ECO:0000313" key="2">
    <source>
        <dbReference type="EMBL" id="MDT0293448.1"/>
    </source>
</evidence>
<keyword evidence="1" id="KW-0472">Membrane</keyword>
<keyword evidence="1" id="KW-1133">Transmembrane helix</keyword>
<dbReference type="EMBL" id="JAVRBG010000002">
    <property type="protein sequence ID" value="MDT0293448.1"/>
    <property type="molecule type" value="Genomic_DNA"/>
</dbReference>
<evidence type="ECO:0000256" key="1">
    <source>
        <dbReference type="SAM" id="Phobius"/>
    </source>
</evidence>
<dbReference type="Proteomes" id="UP001182991">
    <property type="component" value="Unassembled WGS sequence"/>
</dbReference>
<keyword evidence="3" id="KW-1185">Reference proteome</keyword>
<organism evidence="2 3">
    <name type="scientific">Mesonia ostreae</name>
    <dbReference type="NCBI Taxonomy" id="861110"/>
    <lineage>
        <taxon>Bacteria</taxon>
        <taxon>Pseudomonadati</taxon>
        <taxon>Bacteroidota</taxon>
        <taxon>Flavobacteriia</taxon>
        <taxon>Flavobacteriales</taxon>
        <taxon>Flavobacteriaceae</taxon>
        <taxon>Mesonia</taxon>
    </lineage>
</organism>
<reference evidence="3" key="1">
    <citation type="submission" date="2023-07" db="EMBL/GenBank/DDBJ databases">
        <title>Isolating and identifying novel microbial strains from the Mariana Trench.</title>
        <authorList>
            <person name="Fu H."/>
        </authorList>
    </citation>
    <scope>NUCLEOTIDE SEQUENCE [LARGE SCALE GENOMIC DNA]</scope>
    <source>
        <strain evidence="3">T-y2</strain>
    </source>
</reference>
<proteinExistence type="predicted"/>
<gene>
    <name evidence="2" type="ORF">RLT85_02250</name>
</gene>
<feature type="transmembrane region" description="Helical" evidence="1">
    <location>
        <begin position="50"/>
        <end position="83"/>
    </location>
</feature>
<sequence length="202" mass="23156">MEKSIENIWKEGFEAETKLSAPAIANFYDKKSKLITQKINKRTKKDNLSLLPVALIISAILVFMGEFFLAIYNAVLIVALFFANKKMLRDLNSINIQDNTYYYLLNYKKQVKKIIKSSTLIAGLGFPMVIIPAYWVFFQDTKVMIKLQEMDSILAMMLVAGLALFFSIVAISGYKLSNKMMYGNLLERLESTIEDMEELMKD</sequence>